<comment type="caution">
    <text evidence="2">The sequence shown here is derived from an EMBL/GenBank/DDBJ whole genome shotgun (WGS) entry which is preliminary data.</text>
</comment>
<gene>
    <name evidence="2" type="ORF">GCM10008098_09140</name>
</gene>
<evidence type="ECO:0000313" key="2">
    <source>
        <dbReference type="EMBL" id="GGY19109.1"/>
    </source>
</evidence>
<keyword evidence="3" id="KW-1185">Reference proteome</keyword>
<keyword evidence="1" id="KW-0472">Membrane</keyword>
<name>A0ABQ2ZMH8_9GAMM</name>
<evidence type="ECO:0000313" key="3">
    <source>
        <dbReference type="Proteomes" id="UP000621898"/>
    </source>
</evidence>
<feature type="transmembrane region" description="Helical" evidence="1">
    <location>
        <begin position="179"/>
        <end position="201"/>
    </location>
</feature>
<feature type="transmembrane region" description="Helical" evidence="1">
    <location>
        <begin position="9"/>
        <end position="30"/>
    </location>
</feature>
<organism evidence="2 3">
    <name type="scientific">Rhodanobacter panaciterrae</name>
    <dbReference type="NCBI Taxonomy" id="490572"/>
    <lineage>
        <taxon>Bacteria</taxon>
        <taxon>Pseudomonadati</taxon>
        <taxon>Pseudomonadota</taxon>
        <taxon>Gammaproteobacteria</taxon>
        <taxon>Lysobacterales</taxon>
        <taxon>Rhodanobacteraceae</taxon>
        <taxon>Rhodanobacter</taxon>
    </lineage>
</organism>
<evidence type="ECO:0008006" key="4">
    <source>
        <dbReference type="Google" id="ProtNLM"/>
    </source>
</evidence>
<reference evidence="3" key="1">
    <citation type="journal article" date="2019" name="Int. J. Syst. Evol. Microbiol.">
        <title>The Global Catalogue of Microorganisms (GCM) 10K type strain sequencing project: providing services to taxonomists for standard genome sequencing and annotation.</title>
        <authorList>
            <consortium name="The Broad Institute Genomics Platform"/>
            <consortium name="The Broad Institute Genome Sequencing Center for Infectious Disease"/>
            <person name="Wu L."/>
            <person name="Ma J."/>
        </authorList>
    </citation>
    <scope>NUCLEOTIDE SEQUENCE [LARGE SCALE GENOMIC DNA]</scope>
    <source>
        <strain evidence="3">KCTC 22232</strain>
    </source>
</reference>
<evidence type="ECO:0000256" key="1">
    <source>
        <dbReference type="SAM" id="Phobius"/>
    </source>
</evidence>
<keyword evidence="1" id="KW-0812">Transmembrane</keyword>
<sequence length="255" mass="27698">MSQPLVDPWLYSIALLLGLLICVQAGFVLGRRYGVKGDANTLSGAVFGLLGLLLAFSFSGAAGRFEHRRELITQEVNAIGTAYLRIDLLPPAAQLPLREAMRRYVQQRLDTYQATPGSAAAAKAWVDSMATQQQIWTQATTAAQASGNTATLSLMASALNEMFDITTTRLAATRDHPPAVIDLMLFLLALMSALLAGYGMAEGERVPWLQVMVFAVALTVTVFVIRDLEYPRQGLVRVDAADQLLIETLQGMTPR</sequence>
<accession>A0ABQ2ZMH8</accession>
<feature type="transmembrane region" description="Helical" evidence="1">
    <location>
        <begin position="42"/>
        <end position="62"/>
    </location>
</feature>
<dbReference type="Pfam" id="PF14023">
    <property type="entry name" value="Bestrophin-like"/>
    <property type="match status" value="1"/>
</dbReference>
<protein>
    <recommendedName>
        <fullName evidence="4">DUF4239 domain-containing protein</fullName>
    </recommendedName>
</protein>
<dbReference type="Proteomes" id="UP000621898">
    <property type="component" value="Unassembled WGS sequence"/>
</dbReference>
<keyword evidence="1" id="KW-1133">Transmembrane helix</keyword>
<proteinExistence type="predicted"/>
<dbReference type="EMBL" id="BMXT01000001">
    <property type="protein sequence ID" value="GGY19109.1"/>
    <property type="molecule type" value="Genomic_DNA"/>
</dbReference>
<feature type="transmembrane region" description="Helical" evidence="1">
    <location>
        <begin position="207"/>
        <end position="225"/>
    </location>
</feature>
<dbReference type="InterPro" id="IPR025333">
    <property type="entry name" value="DUF4239"/>
</dbReference>
<dbReference type="RefSeq" id="WP_189439952.1">
    <property type="nucleotide sequence ID" value="NZ_BMXT01000001.1"/>
</dbReference>